<dbReference type="PANTHER" id="PTHR38591">
    <property type="entry name" value="HYDROLASE"/>
    <property type="match status" value="1"/>
</dbReference>
<protein>
    <submittedName>
        <fullName evidence="2">Carotenoid 1,2-hydratase</fullName>
    </submittedName>
</protein>
<accession>A0A437K148</accession>
<feature type="domain" description="AttH" evidence="1">
    <location>
        <begin position="44"/>
        <end position="211"/>
    </location>
</feature>
<dbReference type="OrthoDB" id="9770826at2"/>
<dbReference type="EMBL" id="SACT01000001">
    <property type="protein sequence ID" value="RVT54004.1"/>
    <property type="molecule type" value="Genomic_DNA"/>
</dbReference>
<dbReference type="Pfam" id="PF17186">
    <property type="entry name" value="Lipocalin_9"/>
    <property type="match status" value="1"/>
</dbReference>
<dbReference type="InterPro" id="IPR023374">
    <property type="entry name" value="AttH-like_dom_sf"/>
</dbReference>
<reference evidence="2 3" key="1">
    <citation type="submission" date="2019-01" db="EMBL/GenBank/DDBJ databases">
        <authorList>
            <person name="Chen W.-M."/>
        </authorList>
    </citation>
    <scope>NUCLEOTIDE SEQUENCE [LARGE SCALE GENOMIC DNA]</scope>
    <source>
        <strain evidence="2 3">ICH-3</strain>
    </source>
</reference>
<dbReference type="InterPro" id="IPR010791">
    <property type="entry name" value="AttH_dom"/>
</dbReference>
<dbReference type="RefSeq" id="WP_128195745.1">
    <property type="nucleotide sequence ID" value="NZ_SACT01000001.1"/>
</dbReference>
<gene>
    <name evidence="2" type="ORF">ENE75_03765</name>
</gene>
<comment type="caution">
    <text evidence="2">The sequence shown here is derived from an EMBL/GenBank/DDBJ whole genome shotgun (WGS) entry which is preliminary data.</text>
</comment>
<evidence type="ECO:0000313" key="2">
    <source>
        <dbReference type="EMBL" id="RVT54004.1"/>
    </source>
</evidence>
<organism evidence="2 3">
    <name type="scientific">Rubrivivax albus</name>
    <dbReference type="NCBI Taxonomy" id="2499835"/>
    <lineage>
        <taxon>Bacteria</taxon>
        <taxon>Pseudomonadati</taxon>
        <taxon>Pseudomonadota</taxon>
        <taxon>Betaproteobacteria</taxon>
        <taxon>Burkholderiales</taxon>
        <taxon>Sphaerotilaceae</taxon>
        <taxon>Rubrivivax</taxon>
    </lineage>
</organism>
<keyword evidence="3" id="KW-1185">Reference proteome</keyword>
<evidence type="ECO:0000313" key="3">
    <source>
        <dbReference type="Proteomes" id="UP000288178"/>
    </source>
</evidence>
<dbReference type="Gene3D" id="2.40.370.10">
    <property type="entry name" value="AttH-like domain"/>
    <property type="match status" value="2"/>
</dbReference>
<sequence length="350" mass="38299">MIATLAALAAGRRANANDAALPVVSRDRVLQFPLDHGAHLAARIEWWYVTGWWGPMAAPTHGFQVTFFRSRTGLAADSRSAFAPRQLLFAHAALTDLRAGTHRHAERIARWNGDPAAPVAAAALDDARVHIGDWRLAREGQTWVARLEDRSQDLLLALTLRRTQPLLLQGEAGWSRKGPALAQASHYVSEPQLAVARDGGGGAWLDQEWSDEILHPEAVGWDWAGINLADGSALTVFRLRRADGSTLWAGGSWRPAGGAVRAFAPQEVTLRPGRLWTSGRTGGRYPVQWTLDTPAGRHTLHALLDAQELDARASTGTVYWEGLSELRDAQDRRIGLGYLEMTGYAGRLRL</sequence>
<proteinExistence type="predicted"/>
<dbReference type="AlphaFoldDB" id="A0A437K148"/>
<dbReference type="Pfam" id="PF07143">
    <property type="entry name" value="CrtC"/>
    <property type="match status" value="1"/>
</dbReference>
<name>A0A437K148_9BURK</name>
<dbReference type="PANTHER" id="PTHR38591:SF1">
    <property type="entry name" value="BLL1000 PROTEIN"/>
    <property type="match status" value="1"/>
</dbReference>
<dbReference type="SUPFAM" id="SSF159245">
    <property type="entry name" value="AttH-like"/>
    <property type="match status" value="1"/>
</dbReference>
<evidence type="ECO:0000259" key="1">
    <source>
        <dbReference type="Pfam" id="PF07143"/>
    </source>
</evidence>
<dbReference type="Proteomes" id="UP000288178">
    <property type="component" value="Unassembled WGS sequence"/>
</dbReference>